<evidence type="ECO:0000256" key="3">
    <source>
        <dbReference type="PIRSR" id="PIRSR603782-1"/>
    </source>
</evidence>
<comment type="similarity">
    <text evidence="1">Belongs to the SCO1/2 family.</text>
</comment>
<feature type="chain" id="PRO_5020302961" evidence="5">
    <location>
        <begin position="24"/>
        <end position="188"/>
    </location>
</feature>
<dbReference type="Gene3D" id="3.40.30.10">
    <property type="entry name" value="Glutaredoxin"/>
    <property type="match status" value="1"/>
</dbReference>
<keyword evidence="2 3" id="KW-0186">Copper</keyword>
<dbReference type="Pfam" id="PF02630">
    <property type="entry name" value="SCO1-SenC"/>
    <property type="match status" value="1"/>
</dbReference>
<keyword evidence="3" id="KW-0479">Metal-binding</keyword>
<proteinExistence type="inferred from homology"/>
<feature type="domain" description="Thioredoxin" evidence="6">
    <location>
        <begin position="27"/>
        <end position="188"/>
    </location>
</feature>
<keyword evidence="4" id="KW-1015">Disulfide bond</keyword>
<dbReference type="PROSITE" id="PS51257">
    <property type="entry name" value="PROKAR_LIPOPROTEIN"/>
    <property type="match status" value="1"/>
</dbReference>
<gene>
    <name evidence="7" type="ORF">FAZ21_00600</name>
</gene>
<keyword evidence="5" id="KW-0732">Signal</keyword>
<organism evidence="7 8">
    <name type="scientific">Chitiniphilus eburneus</name>
    <dbReference type="NCBI Taxonomy" id="2571148"/>
    <lineage>
        <taxon>Bacteria</taxon>
        <taxon>Pseudomonadati</taxon>
        <taxon>Pseudomonadota</taxon>
        <taxon>Betaproteobacteria</taxon>
        <taxon>Neisseriales</taxon>
        <taxon>Chitinibacteraceae</taxon>
        <taxon>Chitiniphilus</taxon>
    </lineage>
</organism>
<dbReference type="GO" id="GO:0046872">
    <property type="term" value="F:metal ion binding"/>
    <property type="evidence" value="ECO:0007669"/>
    <property type="project" value="UniProtKB-KW"/>
</dbReference>
<feature type="binding site" evidence="3">
    <location>
        <position position="152"/>
    </location>
    <ligand>
        <name>Cu cation</name>
        <dbReference type="ChEBI" id="CHEBI:23378"/>
    </ligand>
</feature>
<dbReference type="FunFam" id="3.40.30.10:FF:000013">
    <property type="entry name" value="Blast:Protein SCO1 homolog, mitochondrial"/>
    <property type="match status" value="1"/>
</dbReference>
<evidence type="ECO:0000259" key="6">
    <source>
        <dbReference type="PROSITE" id="PS51352"/>
    </source>
</evidence>
<dbReference type="RefSeq" id="WP_136771335.1">
    <property type="nucleotide sequence ID" value="NZ_CP156074.1"/>
</dbReference>
<feature type="binding site" evidence="3">
    <location>
        <position position="69"/>
    </location>
    <ligand>
        <name>Cu cation</name>
        <dbReference type="ChEBI" id="CHEBI:23378"/>
    </ligand>
</feature>
<dbReference type="Proteomes" id="UP000310016">
    <property type="component" value="Unassembled WGS sequence"/>
</dbReference>
<feature type="disulfide bond" description="Redox-active" evidence="4">
    <location>
        <begin position="65"/>
        <end position="69"/>
    </location>
</feature>
<dbReference type="PANTHER" id="PTHR12151:SF25">
    <property type="entry name" value="LINALOOL DEHYDRATASE_ISOMERASE DOMAIN-CONTAINING PROTEIN"/>
    <property type="match status" value="1"/>
</dbReference>
<evidence type="ECO:0000256" key="5">
    <source>
        <dbReference type="SAM" id="SignalP"/>
    </source>
</evidence>
<dbReference type="InterPro" id="IPR013766">
    <property type="entry name" value="Thioredoxin_domain"/>
</dbReference>
<comment type="caution">
    <text evidence="7">The sequence shown here is derived from an EMBL/GenBank/DDBJ whole genome shotgun (WGS) entry which is preliminary data.</text>
</comment>
<dbReference type="SUPFAM" id="SSF52833">
    <property type="entry name" value="Thioredoxin-like"/>
    <property type="match status" value="1"/>
</dbReference>
<protein>
    <submittedName>
        <fullName evidence="7">SCO family protein</fullName>
    </submittedName>
</protein>
<name>A0A4U0QCG0_9NEIS</name>
<dbReference type="InterPro" id="IPR036249">
    <property type="entry name" value="Thioredoxin-like_sf"/>
</dbReference>
<dbReference type="AlphaFoldDB" id="A0A4U0QCG0"/>
<keyword evidence="8" id="KW-1185">Reference proteome</keyword>
<dbReference type="OrthoDB" id="9790194at2"/>
<evidence type="ECO:0000256" key="1">
    <source>
        <dbReference type="ARBA" id="ARBA00010996"/>
    </source>
</evidence>
<evidence type="ECO:0000313" key="8">
    <source>
        <dbReference type="Proteomes" id="UP000310016"/>
    </source>
</evidence>
<dbReference type="EMBL" id="SUMF01000001">
    <property type="protein sequence ID" value="TJZ78820.1"/>
    <property type="molecule type" value="Genomic_DNA"/>
</dbReference>
<reference evidence="7 8" key="1">
    <citation type="submission" date="2019-04" db="EMBL/GenBank/DDBJ databases">
        <title>Chitiniphilus eburnea sp. nov., a novel chitinolytic bacterium isolated from aquaculture sludge.</title>
        <authorList>
            <person name="Sheng M."/>
        </authorList>
    </citation>
    <scope>NUCLEOTIDE SEQUENCE [LARGE SCALE GENOMIC DNA]</scope>
    <source>
        <strain evidence="7 8">HX-2-15</strain>
    </source>
</reference>
<dbReference type="InterPro" id="IPR003782">
    <property type="entry name" value="SCO1/SenC"/>
</dbReference>
<dbReference type="PANTHER" id="PTHR12151">
    <property type="entry name" value="ELECTRON TRANSPORT PROTIN SCO1/SENC FAMILY MEMBER"/>
    <property type="match status" value="1"/>
</dbReference>
<evidence type="ECO:0000256" key="2">
    <source>
        <dbReference type="ARBA" id="ARBA00023008"/>
    </source>
</evidence>
<sequence length="188" mass="20518">MIRRLLCLVALLLLSACSRPVFQGSDLTGASFGGDFQLVDHTGKARLLSDYKGKVVALFFGYTHCPDVCPTTMAELSAAMKQLGNKAGEVQVLFVSVDPERDTPQLLGQYVPAFDKRFVGLTGTVDQVSAVAQQYKVIYQRQNVADGYTVDHTAGTYLIDRKGRLRVLENYGAGPDAFAHDLALLIEE</sequence>
<evidence type="ECO:0000256" key="4">
    <source>
        <dbReference type="PIRSR" id="PIRSR603782-2"/>
    </source>
</evidence>
<dbReference type="PROSITE" id="PS51352">
    <property type="entry name" value="THIOREDOXIN_2"/>
    <property type="match status" value="1"/>
</dbReference>
<accession>A0A4U0QCG0</accession>
<evidence type="ECO:0000313" key="7">
    <source>
        <dbReference type="EMBL" id="TJZ78820.1"/>
    </source>
</evidence>
<dbReference type="CDD" id="cd02968">
    <property type="entry name" value="SCO"/>
    <property type="match status" value="1"/>
</dbReference>
<feature type="binding site" evidence="3">
    <location>
        <position position="65"/>
    </location>
    <ligand>
        <name>Cu cation</name>
        <dbReference type="ChEBI" id="CHEBI:23378"/>
    </ligand>
</feature>
<feature type="signal peptide" evidence="5">
    <location>
        <begin position="1"/>
        <end position="23"/>
    </location>
</feature>